<dbReference type="Proteomes" id="UP000249082">
    <property type="component" value="Unassembled WGS sequence"/>
</dbReference>
<evidence type="ECO:0000313" key="4">
    <source>
        <dbReference type="EMBL" id="PZQ51964.1"/>
    </source>
</evidence>
<proteinExistence type="predicted"/>
<sequence>MAQVIPGRCPWRSWPWRSSAVARFVPVSTAAREVGMFADESTPMNWGNQSLPARFERDARSSLPRFSLLLDAQAMADGHEADVVIHNLSQGGLLVECDVDLKIDDPIEIALSTEHRVLARVMWHNENFYGCRFETPISAAVLGAARLRSAPRGHEEDEHAPSDEVGGDAQESLARRLRRLRKQNGFSQGELAERIGVSKPTVWAWEHGRARPQDARLKGIADALGTTIEDLDGLPRTDNLAFVMAEYRDQIAAHFNVAPAKVKIVIEF</sequence>
<dbReference type="CDD" id="cd00093">
    <property type="entry name" value="HTH_XRE"/>
    <property type="match status" value="1"/>
</dbReference>
<dbReference type="Gene3D" id="2.40.10.220">
    <property type="entry name" value="predicted glycosyltransferase like domains"/>
    <property type="match status" value="1"/>
</dbReference>
<evidence type="ECO:0000256" key="1">
    <source>
        <dbReference type="ARBA" id="ARBA00023125"/>
    </source>
</evidence>
<protein>
    <submittedName>
        <fullName evidence="4">Helix-turn-helix domain-containing protein</fullName>
    </submittedName>
</protein>
<dbReference type="InterPro" id="IPR010982">
    <property type="entry name" value="Lambda_DNA-bd_dom_sf"/>
</dbReference>
<dbReference type="EMBL" id="QFPX01000022">
    <property type="protein sequence ID" value="PZQ51964.1"/>
    <property type="molecule type" value="Genomic_DNA"/>
</dbReference>
<dbReference type="PANTHER" id="PTHR46797">
    <property type="entry name" value="HTH-TYPE TRANSCRIPTIONAL REGULATOR"/>
    <property type="match status" value="1"/>
</dbReference>
<dbReference type="SMART" id="SM00530">
    <property type="entry name" value="HTH_XRE"/>
    <property type="match status" value="1"/>
</dbReference>
<dbReference type="SUPFAM" id="SSF141371">
    <property type="entry name" value="PilZ domain-like"/>
    <property type="match status" value="1"/>
</dbReference>
<evidence type="ECO:0000256" key="2">
    <source>
        <dbReference type="SAM" id="MobiDB-lite"/>
    </source>
</evidence>
<name>A0A2W5NFN6_9SPHN</name>
<dbReference type="GO" id="GO:0003700">
    <property type="term" value="F:DNA-binding transcription factor activity"/>
    <property type="evidence" value="ECO:0007669"/>
    <property type="project" value="TreeGrafter"/>
</dbReference>
<dbReference type="Gene3D" id="1.10.260.40">
    <property type="entry name" value="lambda repressor-like DNA-binding domains"/>
    <property type="match status" value="1"/>
</dbReference>
<dbReference type="GO" id="GO:0003677">
    <property type="term" value="F:DNA binding"/>
    <property type="evidence" value="ECO:0007669"/>
    <property type="project" value="UniProtKB-KW"/>
</dbReference>
<feature type="region of interest" description="Disordered" evidence="2">
    <location>
        <begin position="150"/>
        <end position="169"/>
    </location>
</feature>
<dbReference type="Pfam" id="PF07238">
    <property type="entry name" value="PilZ"/>
    <property type="match status" value="1"/>
</dbReference>
<dbReference type="GO" id="GO:0035438">
    <property type="term" value="F:cyclic-di-GMP binding"/>
    <property type="evidence" value="ECO:0007669"/>
    <property type="project" value="InterPro"/>
</dbReference>
<gene>
    <name evidence="4" type="ORF">DI555_19970</name>
</gene>
<dbReference type="PANTHER" id="PTHR46797:SF1">
    <property type="entry name" value="METHYLPHOSPHONATE SYNTHASE"/>
    <property type="match status" value="1"/>
</dbReference>
<evidence type="ECO:0000313" key="5">
    <source>
        <dbReference type="Proteomes" id="UP000249082"/>
    </source>
</evidence>
<dbReference type="SUPFAM" id="SSF47413">
    <property type="entry name" value="lambda repressor-like DNA-binding domains"/>
    <property type="match status" value="1"/>
</dbReference>
<dbReference type="AlphaFoldDB" id="A0A2W5NFN6"/>
<reference evidence="4 5" key="1">
    <citation type="submission" date="2017-08" db="EMBL/GenBank/DDBJ databases">
        <title>Infants hospitalized years apart are colonized by the same room-sourced microbial strains.</title>
        <authorList>
            <person name="Brooks B."/>
            <person name="Olm M.R."/>
            <person name="Firek B.A."/>
            <person name="Baker R."/>
            <person name="Thomas B.C."/>
            <person name="Morowitz M.J."/>
            <person name="Banfield J.F."/>
        </authorList>
    </citation>
    <scope>NUCLEOTIDE SEQUENCE [LARGE SCALE GENOMIC DNA]</scope>
    <source>
        <strain evidence="4">S2_005_002_R2_33</strain>
    </source>
</reference>
<feature type="domain" description="HTH cro/C1-type" evidence="3">
    <location>
        <begin position="177"/>
        <end position="231"/>
    </location>
</feature>
<dbReference type="InterPro" id="IPR050807">
    <property type="entry name" value="TransReg_Diox_bact_type"/>
</dbReference>
<dbReference type="PROSITE" id="PS50943">
    <property type="entry name" value="HTH_CROC1"/>
    <property type="match status" value="1"/>
</dbReference>
<comment type="caution">
    <text evidence="4">The sequence shown here is derived from an EMBL/GenBank/DDBJ whole genome shotgun (WGS) entry which is preliminary data.</text>
</comment>
<dbReference type="Pfam" id="PF13560">
    <property type="entry name" value="HTH_31"/>
    <property type="match status" value="1"/>
</dbReference>
<keyword evidence="1" id="KW-0238">DNA-binding</keyword>
<accession>A0A2W5NFN6</accession>
<organism evidence="4 5">
    <name type="scientific">Novosphingobium pentaromativorans</name>
    <dbReference type="NCBI Taxonomy" id="205844"/>
    <lineage>
        <taxon>Bacteria</taxon>
        <taxon>Pseudomonadati</taxon>
        <taxon>Pseudomonadota</taxon>
        <taxon>Alphaproteobacteria</taxon>
        <taxon>Sphingomonadales</taxon>
        <taxon>Sphingomonadaceae</taxon>
        <taxon>Novosphingobium</taxon>
    </lineage>
</organism>
<evidence type="ECO:0000259" key="3">
    <source>
        <dbReference type="PROSITE" id="PS50943"/>
    </source>
</evidence>
<dbReference type="GO" id="GO:0005829">
    <property type="term" value="C:cytosol"/>
    <property type="evidence" value="ECO:0007669"/>
    <property type="project" value="TreeGrafter"/>
</dbReference>
<dbReference type="InterPro" id="IPR009875">
    <property type="entry name" value="PilZ_domain"/>
</dbReference>
<dbReference type="InterPro" id="IPR001387">
    <property type="entry name" value="Cro/C1-type_HTH"/>
</dbReference>
<feature type="compositionally biased region" description="Basic and acidic residues" evidence="2">
    <location>
        <begin position="152"/>
        <end position="162"/>
    </location>
</feature>